<dbReference type="AlphaFoldDB" id="A0A077N2P6"/>
<reference evidence="1" key="1">
    <citation type="submission" date="2013-07" db="EMBL/GenBank/DDBJ databases">
        <title>Sub-species coevolution in mutualistic symbiosis.</title>
        <authorList>
            <person name="Murfin K."/>
            <person name="Klassen J."/>
            <person name="Lee M."/>
            <person name="Forst S."/>
            <person name="Stock P."/>
            <person name="Goodrich-Blair H."/>
        </authorList>
    </citation>
    <scope>NUCLEOTIDE SEQUENCE [LARGE SCALE GENOMIC DNA]</scope>
    <source>
        <strain evidence="1">Puntauvense</strain>
    </source>
</reference>
<dbReference type="Gene3D" id="3.30.500.20">
    <property type="entry name" value="BH3703-like domains"/>
    <property type="match status" value="1"/>
</dbReference>
<name>A0A077N2P6_XENBV</name>
<proteinExistence type="predicted"/>
<accession>A0A077N2P6</accession>
<dbReference type="HOGENOM" id="CLU_170224_0_0_6"/>
<dbReference type="RefSeq" id="WP_038203072.1">
    <property type="nucleotide sequence ID" value="NZ_CAWLWN010000185.1"/>
</dbReference>
<dbReference type="Proteomes" id="UP000028511">
    <property type="component" value="Unassembled WGS sequence"/>
</dbReference>
<dbReference type="EMBL" id="CBSW010000122">
    <property type="protein sequence ID" value="CDG96436.1"/>
    <property type="molecule type" value="Genomic_DNA"/>
</dbReference>
<dbReference type="InterPro" id="IPR036170">
    <property type="entry name" value="YezG-like_sf"/>
</dbReference>
<dbReference type="SUPFAM" id="SSF160424">
    <property type="entry name" value="BH3703-like"/>
    <property type="match status" value="1"/>
</dbReference>
<protein>
    <submittedName>
        <fullName evidence="1">Uncharacterized protein</fullName>
    </submittedName>
</protein>
<organism evidence="1">
    <name type="scientific">Xenorhabdus bovienii str. puntauvense</name>
    <dbReference type="NCBI Taxonomy" id="1398201"/>
    <lineage>
        <taxon>Bacteria</taxon>
        <taxon>Pseudomonadati</taxon>
        <taxon>Pseudomonadota</taxon>
        <taxon>Gammaproteobacteria</taxon>
        <taxon>Enterobacterales</taxon>
        <taxon>Morganellaceae</taxon>
        <taxon>Xenorhabdus</taxon>
    </lineage>
</organism>
<sequence length="111" mass="12982">MINDDELYSEIGRILYETAPDDAQTILLDAELSPGNDHVKFLYDYIDESGCKKWYLPPSPKTDRELIENLAMLRKYYVENNLTNDHPSWSGCLVTVDLKKMKINIEFKYED</sequence>
<gene>
    <name evidence="1" type="ORF">XBP1_2080019</name>
</gene>
<comment type="caution">
    <text evidence="1">The sequence shown here is derived from an EMBL/GenBank/DDBJ whole genome shotgun (WGS) entry which is preliminary data.</text>
</comment>
<evidence type="ECO:0000313" key="1">
    <source>
        <dbReference type="EMBL" id="CDG96436.1"/>
    </source>
</evidence>